<accession>A0A0B7GTU1</accession>
<proteinExistence type="predicted"/>
<keyword evidence="3" id="KW-1185">Reference proteome</keyword>
<evidence type="ECO:0000313" key="3">
    <source>
        <dbReference type="Proteomes" id="UP000042527"/>
    </source>
</evidence>
<reference evidence="3" key="1">
    <citation type="submission" date="2015-01" db="EMBL/GenBank/DDBJ databases">
        <authorList>
            <person name="Manzoor Shahid"/>
            <person name="Zubair Saima"/>
        </authorList>
    </citation>
    <scope>NUCLEOTIDE SEQUENCE [LARGE SCALE GENOMIC DNA]</scope>
    <source>
        <strain evidence="3">V1</strain>
    </source>
</reference>
<dbReference type="AlphaFoldDB" id="A0A0B7GTU1"/>
<name>A0A0B7GTU1_TREPH</name>
<dbReference type="Proteomes" id="UP000042527">
    <property type="component" value="Unassembled WGS sequence"/>
</dbReference>
<dbReference type="EMBL" id="CDNC01000019">
    <property type="protein sequence ID" value="CEM62034.1"/>
    <property type="molecule type" value="Genomic_DNA"/>
</dbReference>
<sequence length="375" mass="41789">MKKIFLFLSLVSVLGITSLFAISYDDNEYSRKSRAYTQLAEKAYDAGEYDTAIEYSQLAENFAQESAEYIKRMMARNEAEDAMNKARTRYAWAKQQKADKNYPTEYLIAGEAIKAGGIAFDNKNYDVAVTCAEKALESLKTVEPEDKVIAKAAADKAAAEKAAKEKAAREKAAKDKAAKEKAAKDKAAKEKAAKDKAAKEKAAKEKAAKEKAAKEKAAREMAAKEKAAKDKAAKEEAARKAAEEAAARKAAEEEAARIAAEEEAARKAAEEEAARKAAEEALYNEKGEKVLPSEYKVLTWKLDRECFWNIAKNPAVYNDPFMWRKLYEANKDKIPESNNPDWVEPETILVIPSIRGERREGLYDPDVKYQALPKR</sequence>
<evidence type="ECO:0000313" key="2">
    <source>
        <dbReference type="EMBL" id="CEM62034.1"/>
    </source>
</evidence>
<protein>
    <submittedName>
        <fullName evidence="2">Treponemal membrane protein B</fullName>
    </submittedName>
</protein>
<gene>
    <name evidence="2" type="primary">tmpB</name>
    <name evidence="2" type="ORF">TPHV1_260023</name>
</gene>
<dbReference type="RefSeq" id="WP_044634688.1">
    <property type="nucleotide sequence ID" value="NZ_CDNC01000019.1"/>
</dbReference>
<feature type="region of interest" description="Disordered" evidence="1">
    <location>
        <begin position="165"/>
        <end position="283"/>
    </location>
</feature>
<evidence type="ECO:0000256" key="1">
    <source>
        <dbReference type="SAM" id="MobiDB-lite"/>
    </source>
</evidence>
<organism evidence="2 3">
    <name type="scientific">Treponema phagedenis</name>
    <dbReference type="NCBI Taxonomy" id="162"/>
    <lineage>
        <taxon>Bacteria</taxon>
        <taxon>Pseudomonadati</taxon>
        <taxon>Spirochaetota</taxon>
        <taxon>Spirochaetia</taxon>
        <taxon>Spirochaetales</taxon>
        <taxon>Treponemataceae</taxon>
        <taxon>Treponema</taxon>
    </lineage>
</organism>